<feature type="domain" description="Spore germination GerAC-like C-terminal" evidence="9">
    <location>
        <begin position="215"/>
        <end position="378"/>
    </location>
</feature>
<dbReference type="NCBIfam" id="TIGR02887">
    <property type="entry name" value="spore_ger_x_C"/>
    <property type="match status" value="1"/>
</dbReference>
<reference evidence="11 12" key="1">
    <citation type="submission" date="2019-09" db="EMBL/GenBank/DDBJ databases">
        <title>In-depth cultivation of the pig gut microbiome towards novel bacterial diversity and tailored functional studies.</title>
        <authorList>
            <person name="Wylensek D."/>
            <person name="Hitch T.C.A."/>
            <person name="Clavel T."/>
        </authorList>
    </citation>
    <scope>NUCLEOTIDE SEQUENCE [LARGE SCALE GENOMIC DNA]</scope>
    <source>
        <strain evidence="11 12">WCA3-693-APC-4?</strain>
    </source>
</reference>
<dbReference type="GO" id="GO:0016020">
    <property type="term" value="C:membrane"/>
    <property type="evidence" value="ECO:0007669"/>
    <property type="project" value="UniProtKB-SubCell"/>
</dbReference>
<dbReference type="Gene3D" id="3.30.300.210">
    <property type="entry name" value="Nutrient germinant receptor protein C, domain 3"/>
    <property type="match status" value="1"/>
</dbReference>
<dbReference type="Proteomes" id="UP000469523">
    <property type="component" value="Unassembled WGS sequence"/>
</dbReference>
<evidence type="ECO:0000256" key="1">
    <source>
        <dbReference type="ARBA" id="ARBA00004635"/>
    </source>
</evidence>
<keyword evidence="3" id="KW-0309">Germination</keyword>
<evidence type="ECO:0000259" key="10">
    <source>
        <dbReference type="Pfam" id="PF25198"/>
    </source>
</evidence>
<dbReference type="InterPro" id="IPR057336">
    <property type="entry name" value="GerAC_N"/>
</dbReference>
<dbReference type="InterPro" id="IPR046953">
    <property type="entry name" value="Spore_GerAC-like_C"/>
</dbReference>
<evidence type="ECO:0000256" key="6">
    <source>
        <dbReference type="ARBA" id="ARBA00023139"/>
    </source>
</evidence>
<dbReference type="PANTHER" id="PTHR35789">
    <property type="entry name" value="SPORE GERMINATION PROTEIN B3"/>
    <property type="match status" value="1"/>
</dbReference>
<evidence type="ECO:0000256" key="4">
    <source>
        <dbReference type="ARBA" id="ARBA00022729"/>
    </source>
</evidence>
<evidence type="ECO:0000256" key="5">
    <source>
        <dbReference type="ARBA" id="ARBA00023136"/>
    </source>
</evidence>
<dbReference type="PROSITE" id="PS51257">
    <property type="entry name" value="PROKAR_LIPOPROTEIN"/>
    <property type="match status" value="1"/>
</dbReference>
<dbReference type="RefSeq" id="WP_154439280.1">
    <property type="nucleotide sequence ID" value="NZ_JAHLPJ010000001.1"/>
</dbReference>
<dbReference type="GO" id="GO:0009847">
    <property type="term" value="P:spore germination"/>
    <property type="evidence" value="ECO:0007669"/>
    <property type="project" value="InterPro"/>
</dbReference>
<dbReference type="AlphaFoldDB" id="A0A6N7XFU0"/>
<keyword evidence="8" id="KW-1133">Transmembrane helix</keyword>
<evidence type="ECO:0000313" key="12">
    <source>
        <dbReference type="Proteomes" id="UP000469523"/>
    </source>
</evidence>
<gene>
    <name evidence="11" type="ORF">FYJ83_05175</name>
</gene>
<keyword evidence="7" id="KW-0449">Lipoprotein</keyword>
<comment type="caution">
    <text evidence="11">The sequence shown here is derived from an EMBL/GenBank/DDBJ whole genome shotgun (WGS) entry which is preliminary data.</text>
</comment>
<evidence type="ECO:0000256" key="7">
    <source>
        <dbReference type="ARBA" id="ARBA00023288"/>
    </source>
</evidence>
<feature type="domain" description="Spore germination protein N-terminal" evidence="10">
    <location>
        <begin position="26"/>
        <end position="202"/>
    </location>
</feature>
<sequence>MVIKKLILFKIIVIIPITFILTGCWDNKELDTISIVTGVGIDATEDEDKIEFILQIERVSQHNTSPLEGANTNDSSIILETEAKGILSAIEKLQKQVTRDLFMHHNQAVIFGKEQAEKGIKPYIDAFLRQQDMRMETLVFVAEGKAKDILHNSMEQDSAFSSGITRMVDATNRYSESYSVRVLDLVSMIIEETTAPTIPIVRLEEHEKELRLLLSGLAIFNDGGLIGQLNEIETRGYTWIMDKFKTTFIEIDIEEGFSNLNISNIKYNLEPEINNENKLIISLEIIGDIVISEIQGFDNMTVKAVTDTLLEEGKKVINREIQTCFNKSKELNADFLRFGEEFHKKFPKQWEEIKNNWNDMYQEVELSTKIELNLIDTGKIVNSLNMKEEN</sequence>
<dbReference type="Pfam" id="PF05504">
    <property type="entry name" value="Spore_GerAC"/>
    <property type="match status" value="1"/>
</dbReference>
<protein>
    <submittedName>
        <fullName evidence="11">Ger(X)C family spore germination protein</fullName>
    </submittedName>
</protein>
<dbReference type="InterPro" id="IPR008844">
    <property type="entry name" value="Spore_GerAC-like"/>
</dbReference>
<evidence type="ECO:0000313" key="11">
    <source>
        <dbReference type="EMBL" id="MSU00859.1"/>
    </source>
</evidence>
<evidence type="ECO:0000256" key="3">
    <source>
        <dbReference type="ARBA" id="ARBA00022544"/>
    </source>
</evidence>
<dbReference type="PANTHER" id="PTHR35789:SF1">
    <property type="entry name" value="SPORE GERMINATION PROTEIN B3"/>
    <property type="match status" value="1"/>
</dbReference>
<name>A0A6N7XFU0_9FIRM</name>
<evidence type="ECO:0000259" key="9">
    <source>
        <dbReference type="Pfam" id="PF05504"/>
    </source>
</evidence>
<comment type="similarity">
    <text evidence="2">Belongs to the GerABKC lipoprotein family.</text>
</comment>
<comment type="subcellular location">
    <subcellularLocation>
        <location evidence="1">Membrane</location>
        <topology evidence="1">Lipid-anchor</topology>
    </subcellularLocation>
</comment>
<proteinExistence type="inferred from homology"/>
<evidence type="ECO:0000256" key="8">
    <source>
        <dbReference type="SAM" id="Phobius"/>
    </source>
</evidence>
<keyword evidence="12" id="KW-1185">Reference proteome</keyword>
<dbReference type="Pfam" id="PF25198">
    <property type="entry name" value="Spore_GerAC_N"/>
    <property type="match status" value="1"/>
</dbReference>
<keyword evidence="8" id="KW-0812">Transmembrane</keyword>
<feature type="transmembrane region" description="Helical" evidence="8">
    <location>
        <begin position="7"/>
        <end position="25"/>
    </location>
</feature>
<keyword evidence="6" id="KW-0564">Palmitate</keyword>
<evidence type="ECO:0000256" key="2">
    <source>
        <dbReference type="ARBA" id="ARBA00007886"/>
    </source>
</evidence>
<keyword evidence="4" id="KW-0732">Signal</keyword>
<dbReference type="EMBL" id="VUNQ01000008">
    <property type="protein sequence ID" value="MSU00859.1"/>
    <property type="molecule type" value="Genomic_DNA"/>
</dbReference>
<accession>A0A6N7XFU0</accession>
<keyword evidence="5 8" id="KW-0472">Membrane</keyword>
<dbReference type="InterPro" id="IPR038501">
    <property type="entry name" value="Spore_GerAC_C_sf"/>
</dbReference>
<organism evidence="11 12">
    <name type="scientific">Tissierella pigra</name>
    <dbReference type="NCBI Taxonomy" id="2607614"/>
    <lineage>
        <taxon>Bacteria</taxon>
        <taxon>Bacillati</taxon>
        <taxon>Bacillota</taxon>
        <taxon>Tissierellia</taxon>
        <taxon>Tissierellales</taxon>
        <taxon>Tissierellaceae</taxon>
        <taxon>Tissierella</taxon>
    </lineage>
</organism>